<sequence>MILKYQSILFIIGFLTIFIEFGYSLNKYIDGYETLNYRPILDRRKRSTATTSESVDDSSIEFRFRSHNRVFNLKLFPVNSESIFSDDHQLDINGEYINTNLIRPEEFLYEGVVKDDPGSHVYGSIMDGLFDGHIILSDGKTLTVEKVSRYFSPEERPKNYHSVIYYDDKINHDKYRRVKREIYEHDDDSHDGCGLTKSLKLKMQEIQDAGEGPYGTPNYYSTFDDEPVSHLSPRHKDSIFGQFVSNKTKQQIRKKRSVFGIGTSLINGKNIHKVRTCSIYMQADHKLYEHVFHKEGNRDPVRTREEIVALFYNHIKAVNQIYEVTNFGGITGLNFVIQRTTIFTRESCNTKGPTDNPFCEENVDVSNFLNLNSQRNHSAFCLAYALTFRDFVGGTLGLAWVASPNYNTAGGICQVYQKYNEGSRGMVYRSLNTGIVTLVNYGNRVPARVSQLTLAHEIGHNFGSPHDYPAECQPGLPDGNFIMFASATSGDKINNARFSSCSITNISSVLFEVLSQPPVNPLTSALGAYGRKRNCFQERTSAFCGNQIKEPGEECDCGFSDKDCDLLRDKCCQPHEVKGRYNSVAACKRVPGAICSPSEGQCCNAESCSFYFAQDRRSCLSETECTFQQFCDGRGPECPEPRHKQNGIPCQDATKVCQSGACNGSICAEVGLKDCFLTEGKPAQLCHLACEKDGKCLSSFELPEFRGGKFNQTGREGKSGLLLHPGSPCNNYKGYCDILRKCRSVDSNGPLARLKNLLFNKETIQTVSQWVHEHWWACVLMGIGGLIFMAIFVKCCAVHTPSTNPNKAPAAHFTDTLRHPGTLLRRGRQHGRIPPNGPNLGNRPQGGAAIPLPQQQPRQNRHQRRAAASAATNSSSQPPPISSSRTPHNISAPPLISSPPPLTPPSAPIIEPPPPYSPTDPTANTSTGPIHVPPSLTGNARTLSPATLPGAPAPHPPSIATLPVIPGQGPKPGRRKQKPEPSAKGGSSSNDKKLNKRSAK</sequence>
<organism evidence="1 2">
    <name type="scientific">Panagrolaimus sp. PS1159</name>
    <dbReference type="NCBI Taxonomy" id="55785"/>
    <lineage>
        <taxon>Eukaryota</taxon>
        <taxon>Metazoa</taxon>
        <taxon>Ecdysozoa</taxon>
        <taxon>Nematoda</taxon>
        <taxon>Chromadorea</taxon>
        <taxon>Rhabditida</taxon>
        <taxon>Tylenchina</taxon>
        <taxon>Panagrolaimomorpha</taxon>
        <taxon>Panagrolaimoidea</taxon>
        <taxon>Panagrolaimidae</taxon>
        <taxon>Panagrolaimus</taxon>
    </lineage>
</organism>
<evidence type="ECO:0000313" key="1">
    <source>
        <dbReference type="Proteomes" id="UP000887580"/>
    </source>
</evidence>
<proteinExistence type="predicted"/>
<evidence type="ECO:0000313" key="2">
    <source>
        <dbReference type="WBParaSite" id="PS1159_v2.g19791.t1"/>
    </source>
</evidence>
<name>A0AC35FRS6_9BILA</name>
<protein>
    <submittedName>
        <fullName evidence="2">Disintegrin and metalloproteinase domain-containing protein 10</fullName>
    </submittedName>
</protein>
<dbReference type="WBParaSite" id="PS1159_v2.g19791.t1">
    <property type="protein sequence ID" value="PS1159_v2.g19791.t1"/>
    <property type="gene ID" value="PS1159_v2.g19791"/>
</dbReference>
<dbReference type="Proteomes" id="UP000887580">
    <property type="component" value="Unplaced"/>
</dbReference>
<accession>A0AC35FRS6</accession>
<reference evidence="2" key="1">
    <citation type="submission" date="2022-11" db="UniProtKB">
        <authorList>
            <consortium name="WormBaseParasite"/>
        </authorList>
    </citation>
    <scope>IDENTIFICATION</scope>
</reference>